<gene>
    <name evidence="1" type="ORF">Tci_898236</name>
</gene>
<name>A0A699UUD2_TANCI</name>
<organism evidence="1">
    <name type="scientific">Tanacetum cinerariifolium</name>
    <name type="common">Dalmatian daisy</name>
    <name type="synonym">Chrysanthemum cinerariifolium</name>
    <dbReference type="NCBI Taxonomy" id="118510"/>
    <lineage>
        <taxon>Eukaryota</taxon>
        <taxon>Viridiplantae</taxon>
        <taxon>Streptophyta</taxon>
        <taxon>Embryophyta</taxon>
        <taxon>Tracheophyta</taxon>
        <taxon>Spermatophyta</taxon>
        <taxon>Magnoliopsida</taxon>
        <taxon>eudicotyledons</taxon>
        <taxon>Gunneridae</taxon>
        <taxon>Pentapetalae</taxon>
        <taxon>asterids</taxon>
        <taxon>campanulids</taxon>
        <taxon>Asterales</taxon>
        <taxon>Asteraceae</taxon>
        <taxon>Asteroideae</taxon>
        <taxon>Anthemideae</taxon>
        <taxon>Anthemidinae</taxon>
        <taxon>Tanacetum</taxon>
    </lineage>
</organism>
<evidence type="ECO:0000313" key="1">
    <source>
        <dbReference type="EMBL" id="GFD26267.1"/>
    </source>
</evidence>
<dbReference type="EMBL" id="BKCJ011367391">
    <property type="protein sequence ID" value="GFD26267.1"/>
    <property type="molecule type" value="Genomic_DNA"/>
</dbReference>
<reference evidence="1" key="1">
    <citation type="journal article" date="2019" name="Sci. Rep.">
        <title>Draft genome of Tanacetum cinerariifolium, the natural source of mosquito coil.</title>
        <authorList>
            <person name="Yamashiro T."/>
            <person name="Shiraishi A."/>
            <person name="Satake H."/>
            <person name="Nakayama K."/>
        </authorList>
    </citation>
    <scope>NUCLEOTIDE SEQUENCE</scope>
</reference>
<feature type="non-terminal residue" evidence="1">
    <location>
        <position position="1"/>
    </location>
</feature>
<comment type="caution">
    <text evidence="1">The sequence shown here is derived from an EMBL/GenBank/DDBJ whole genome shotgun (WGS) entry which is preliminary data.</text>
</comment>
<protein>
    <submittedName>
        <fullName evidence="1">Uncharacterized protein</fullName>
    </submittedName>
</protein>
<accession>A0A699UUD2</accession>
<dbReference type="AlphaFoldDB" id="A0A699UUD2"/>
<proteinExistence type="predicted"/>
<sequence length="53" mass="6075">FIKQVQGKDIPNLMKLQILGREFELRAQVKGIFEAEGKLRLLSVVVLCVIVMY</sequence>